<feature type="domain" description="Alpha-L-arabinofuranosidase 1 catalytic" evidence="1">
    <location>
        <begin position="257"/>
        <end position="409"/>
    </location>
</feature>
<dbReference type="RefSeq" id="WP_338004230.1">
    <property type="nucleotide sequence ID" value="NZ_JAOPKA010000008.1"/>
</dbReference>
<organism evidence="2 3">
    <name type="scientific">Natronoglomus mannanivorans</name>
    <dbReference type="NCBI Taxonomy" id="2979990"/>
    <lineage>
        <taxon>Archaea</taxon>
        <taxon>Methanobacteriati</taxon>
        <taxon>Methanobacteriota</taxon>
        <taxon>Stenosarchaea group</taxon>
        <taxon>Halobacteria</taxon>
        <taxon>Halobacteriales</taxon>
        <taxon>Natrialbaceae</taxon>
        <taxon>Natronoglomus</taxon>
    </lineage>
</organism>
<comment type="caution">
    <text evidence="2">The sequence shown here is derived from an EMBL/GenBank/DDBJ whole genome shotgun (WGS) entry which is preliminary data.</text>
</comment>
<dbReference type="InterPro" id="IPR017853">
    <property type="entry name" value="GH"/>
</dbReference>
<dbReference type="PANTHER" id="PTHR43576">
    <property type="entry name" value="ALPHA-L-ARABINOFURANOSIDASE C-RELATED"/>
    <property type="match status" value="1"/>
</dbReference>
<dbReference type="GO" id="GO:0000272">
    <property type="term" value="P:polysaccharide catabolic process"/>
    <property type="evidence" value="ECO:0007669"/>
    <property type="project" value="TreeGrafter"/>
</dbReference>
<gene>
    <name evidence="2" type="ORF">OB960_13475</name>
</gene>
<dbReference type="AlphaFoldDB" id="A0AAP2YZE9"/>
<dbReference type="Proteomes" id="UP001321018">
    <property type="component" value="Unassembled WGS sequence"/>
</dbReference>
<evidence type="ECO:0000313" key="3">
    <source>
        <dbReference type="Proteomes" id="UP001321018"/>
    </source>
</evidence>
<name>A0AAP2YZE9_9EURY</name>
<dbReference type="PANTHER" id="PTHR43576:SF2">
    <property type="entry name" value="INTRACELLULAR EXO-ALPHA-L-ARABINOFURANOSIDASE 2"/>
    <property type="match status" value="1"/>
</dbReference>
<dbReference type="Gene3D" id="3.20.20.80">
    <property type="entry name" value="Glycosidases"/>
    <property type="match status" value="1"/>
</dbReference>
<dbReference type="Pfam" id="PF22848">
    <property type="entry name" value="ASD1_dom"/>
    <property type="match status" value="1"/>
</dbReference>
<dbReference type="SUPFAM" id="SSF51445">
    <property type="entry name" value="(Trans)glycosidases"/>
    <property type="match status" value="1"/>
</dbReference>
<evidence type="ECO:0000259" key="1">
    <source>
        <dbReference type="Pfam" id="PF22848"/>
    </source>
</evidence>
<sequence>MTEANERPVRIDVAADRAGAWTIDPNLFGRFAEHIGGAMYPGVVENYVTNGTFDVWNASSDRAGGPFADVESPEGVAYPWELATVAGDVHLERPVGGVRGRDHCEEDALVEGVEVPEGHRLEPSGPVESRYQRVDLDGEGEGGVGQRLALPDRRASSFEVGLSVRGDVSECAVALETPEGDALARERVPVSNGWVRHEVALTLEAESPERYADPRYGEVVLTITAAGEGTLDVDWVTLVPGDAVEGKFNPETVDALRQADVTTLRWPGGNYASQYRWRNGVGPVSERPVVPVANWGGLDQNSLGTNEWLRFCDLVDAEPYLTVPVWSAAGPEEAAAWVEYVNGDTDTEYGALRAEHGYEEPWDVTYWGVGNEVWGHWQIGRTDADDYAERYREYREAMCAVDPEIEVDACGIDPWFTLVHDGTCEGVTLPAEGGEPPVWNERLFEGAAEAIDGLDVHRYTEGISSHTSEPGAREAWLEANDETPLGYVECLINDPASWDDMFDEVRALAADHGVEDLRLTFGEWGLRANAIEEGWPLAARGTMAHAVFAARALCSLLRNGEDVDLAHWTDFSGYVHPSPRGGSADHLGARFFATVAGAMDETDEEWYLLETAVSGSPIRERPATGVSIPEGELPLIDAVTVGTDGPDPQLVTVLANGSLEQAATVAIEFQDGVEVQALEGRRYAAVDGDPFVRGGEGESYEIETIETGDGSALEVAMPPASVAVLERTPSK</sequence>
<dbReference type="InterPro" id="IPR055235">
    <property type="entry name" value="ASD1_cat"/>
</dbReference>
<accession>A0AAP2YZE9</accession>
<evidence type="ECO:0000313" key="2">
    <source>
        <dbReference type="EMBL" id="MCU4742407.1"/>
    </source>
</evidence>
<reference evidence="2" key="1">
    <citation type="submission" date="2022-09" db="EMBL/GenBank/DDBJ databases">
        <title>Enrichment on poylsaccharides allowed isolation of novel metabolic and taxonomic groups of Haloarchaea.</title>
        <authorList>
            <person name="Sorokin D.Y."/>
            <person name="Elcheninov A.G."/>
            <person name="Khizhniak T.V."/>
            <person name="Kolganova T.V."/>
            <person name="Kublanov I.V."/>
        </authorList>
    </citation>
    <scope>NUCLEOTIDE SEQUENCE</scope>
    <source>
        <strain evidence="2">AArc-xg1-1</strain>
    </source>
</reference>
<dbReference type="EMBL" id="JAOPKA010000008">
    <property type="protein sequence ID" value="MCU4742407.1"/>
    <property type="molecule type" value="Genomic_DNA"/>
</dbReference>
<proteinExistence type="predicted"/>
<protein>
    <recommendedName>
        <fullName evidence="1">Alpha-L-arabinofuranosidase 1 catalytic domain-containing protein</fullName>
    </recommendedName>
</protein>